<evidence type="ECO:0000256" key="1">
    <source>
        <dbReference type="SAM" id="MobiDB-lite"/>
    </source>
</evidence>
<proteinExistence type="predicted"/>
<dbReference type="Proteomes" id="UP000314294">
    <property type="component" value="Unassembled WGS sequence"/>
</dbReference>
<feature type="region of interest" description="Disordered" evidence="1">
    <location>
        <begin position="45"/>
        <end position="66"/>
    </location>
</feature>
<gene>
    <name evidence="2" type="ORF">EYF80_007897</name>
</gene>
<name>A0A4Z2IW73_9TELE</name>
<reference evidence="2 3" key="1">
    <citation type="submission" date="2019-03" db="EMBL/GenBank/DDBJ databases">
        <title>First draft genome of Liparis tanakae, snailfish: a comprehensive survey of snailfish specific genes.</title>
        <authorList>
            <person name="Kim W."/>
            <person name="Song I."/>
            <person name="Jeong J.-H."/>
            <person name="Kim D."/>
            <person name="Kim S."/>
            <person name="Ryu S."/>
            <person name="Song J.Y."/>
            <person name="Lee S.K."/>
        </authorList>
    </citation>
    <scope>NUCLEOTIDE SEQUENCE [LARGE SCALE GENOMIC DNA]</scope>
    <source>
        <tissue evidence="2">Muscle</tissue>
    </source>
</reference>
<feature type="compositionally biased region" description="Basic and acidic residues" evidence="1">
    <location>
        <begin position="85"/>
        <end position="98"/>
    </location>
</feature>
<organism evidence="2 3">
    <name type="scientific">Liparis tanakae</name>
    <name type="common">Tanaka's snailfish</name>
    <dbReference type="NCBI Taxonomy" id="230148"/>
    <lineage>
        <taxon>Eukaryota</taxon>
        <taxon>Metazoa</taxon>
        <taxon>Chordata</taxon>
        <taxon>Craniata</taxon>
        <taxon>Vertebrata</taxon>
        <taxon>Euteleostomi</taxon>
        <taxon>Actinopterygii</taxon>
        <taxon>Neopterygii</taxon>
        <taxon>Teleostei</taxon>
        <taxon>Neoteleostei</taxon>
        <taxon>Acanthomorphata</taxon>
        <taxon>Eupercaria</taxon>
        <taxon>Perciformes</taxon>
        <taxon>Cottioidei</taxon>
        <taxon>Cottales</taxon>
        <taxon>Liparidae</taxon>
        <taxon>Liparis</taxon>
    </lineage>
</organism>
<dbReference type="EMBL" id="SRLO01000044">
    <property type="protein sequence ID" value="TNN81768.1"/>
    <property type="molecule type" value="Genomic_DNA"/>
</dbReference>
<sequence>MVTAHLFNKERPILIRVFGKKTKQEKVEAHMDSIKVAMVSTWCNDASHPHPPPPAPTRPPAKCQSGGLVHAACWAQRVAVNRYAETPDRRTDTTDDSRPAPSGRSLSPCDRTSLLQRPEGGEETSPGPVITHRRKYNNAEAPGSLPLPLTRQRNRLHACDASAAL</sequence>
<protein>
    <submittedName>
        <fullName evidence="2">Uncharacterized protein</fullName>
    </submittedName>
</protein>
<feature type="compositionally biased region" description="Pro residues" evidence="1">
    <location>
        <begin position="49"/>
        <end position="59"/>
    </location>
</feature>
<feature type="region of interest" description="Disordered" evidence="1">
    <location>
        <begin position="82"/>
        <end position="151"/>
    </location>
</feature>
<keyword evidence="3" id="KW-1185">Reference proteome</keyword>
<dbReference type="AlphaFoldDB" id="A0A4Z2IW73"/>
<evidence type="ECO:0000313" key="3">
    <source>
        <dbReference type="Proteomes" id="UP000314294"/>
    </source>
</evidence>
<evidence type="ECO:0000313" key="2">
    <source>
        <dbReference type="EMBL" id="TNN81768.1"/>
    </source>
</evidence>
<comment type="caution">
    <text evidence="2">The sequence shown here is derived from an EMBL/GenBank/DDBJ whole genome shotgun (WGS) entry which is preliminary data.</text>
</comment>
<accession>A0A4Z2IW73</accession>